<feature type="transmembrane region" description="Helical" evidence="1">
    <location>
        <begin position="276"/>
        <end position="295"/>
    </location>
</feature>
<gene>
    <name evidence="2" type="ORF">GCM10009030_00990</name>
</gene>
<protein>
    <recommendedName>
        <fullName evidence="4">Cu-processing system permease protein</fullName>
    </recommendedName>
</protein>
<dbReference type="Proteomes" id="UP000605784">
    <property type="component" value="Unassembled WGS sequence"/>
</dbReference>
<dbReference type="PANTHER" id="PTHR43471:SF1">
    <property type="entry name" value="ABC TRANSPORTER PERMEASE PROTEIN NOSY-RELATED"/>
    <property type="match status" value="1"/>
</dbReference>
<dbReference type="PANTHER" id="PTHR43471">
    <property type="entry name" value="ABC TRANSPORTER PERMEASE"/>
    <property type="match status" value="1"/>
</dbReference>
<feature type="transmembrane region" description="Helical" evidence="1">
    <location>
        <begin position="55"/>
        <end position="77"/>
    </location>
</feature>
<keyword evidence="1" id="KW-0812">Transmembrane</keyword>
<dbReference type="Pfam" id="PF12679">
    <property type="entry name" value="ABC2_membrane_2"/>
    <property type="match status" value="1"/>
</dbReference>
<organism evidence="2 3">
    <name type="scientific">Haloarcula pellucida</name>
    <dbReference type="NCBI Taxonomy" id="1427151"/>
    <lineage>
        <taxon>Archaea</taxon>
        <taxon>Methanobacteriati</taxon>
        <taxon>Methanobacteriota</taxon>
        <taxon>Stenosarchaea group</taxon>
        <taxon>Halobacteria</taxon>
        <taxon>Halobacteriales</taxon>
        <taxon>Haloarculaceae</taxon>
        <taxon>Haloarcula</taxon>
    </lineage>
</organism>
<feature type="transmembrane region" description="Helical" evidence="1">
    <location>
        <begin position="83"/>
        <end position="107"/>
    </location>
</feature>
<dbReference type="AlphaFoldDB" id="A0A830GGC0"/>
<dbReference type="GO" id="GO:0005886">
    <property type="term" value="C:plasma membrane"/>
    <property type="evidence" value="ECO:0007669"/>
    <property type="project" value="UniProtKB-SubCell"/>
</dbReference>
<name>A0A830GGC0_9EURY</name>
<keyword evidence="1" id="KW-0472">Membrane</keyword>
<feature type="transmembrane region" description="Helical" evidence="1">
    <location>
        <begin position="144"/>
        <end position="163"/>
    </location>
</feature>
<keyword evidence="3" id="KW-1185">Reference proteome</keyword>
<accession>A0A830GGC0</accession>
<dbReference type="EMBL" id="BMOU01000001">
    <property type="protein sequence ID" value="GGN84972.1"/>
    <property type="molecule type" value="Genomic_DNA"/>
</dbReference>
<reference evidence="2" key="1">
    <citation type="journal article" date="2014" name="Int. J. Syst. Evol. Microbiol.">
        <title>Complete genome sequence of Corynebacterium casei LMG S-19264T (=DSM 44701T), isolated from a smear-ripened cheese.</title>
        <authorList>
            <consortium name="US DOE Joint Genome Institute (JGI-PGF)"/>
            <person name="Walter F."/>
            <person name="Albersmeier A."/>
            <person name="Kalinowski J."/>
            <person name="Ruckert C."/>
        </authorList>
    </citation>
    <scope>NUCLEOTIDE SEQUENCE</scope>
    <source>
        <strain evidence="2">JCM 17820</strain>
    </source>
</reference>
<evidence type="ECO:0000256" key="1">
    <source>
        <dbReference type="SAM" id="Phobius"/>
    </source>
</evidence>
<feature type="transmembrane region" description="Helical" evidence="1">
    <location>
        <begin position="202"/>
        <end position="228"/>
    </location>
</feature>
<evidence type="ECO:0000313" key="2">
    <source>
        <dbReference type="EMBL" id="GGN84972.1"/>
    </source>
</evidence>
<sequence>MTPAEDGPDTSADGGVATAPASGVAAGSVSGAGLADSPVLAIASREYRLAVRSRWAAGVALLFALFSGAVVQFGATAVGPGRFGAVVATIAELGVYLVPLAALAMGYDAVVGAHERGSLELLFALPVSKARVVAGVYLGRAGVLSGAMLLGFLPGALLTLWYVGVAGIGTYAATALAAVLTAWAMLGVAVLLSTVATEKTHALGAALAVWLWVALLHDLVALGAVAGLDLGGRAVAAAVLLNPVDCFRVLALAQVDVVAGGFGSVLAAAGLSTPTVAVALVAWVAVPVGVAARLVRRRRL</sequence>
<keyword evidence="1" id="KW-1133">Transmembrane helix</keyword>
<reference evidence="2" key="2">
    <citation type="submission" date="2020-09" db="EMBL/GenBank/DDBJ databases">
        <authorList>
            <person name="Sun Q."/>
            <person name="Ohkuma M."/>
        </authorList>
    </citation>
    <scope>NUCLEOTIDE SEQUENCE</scope>
    <source>
        <strain evidence="2">JCM 17820</strain>
    </source>
</reference>
<evidence type="ECO:0000313" key="3">
    <source>
        <dbReference type="Proteomes" id="UP000605784"/>
    </source>
</evidence>
<proteinExistence type="predicted"/>
<dbReference type="GO" id="GO:0140359">
    <property type="term" value="F:ABC-type transporter activity"/>
    <property type="evidence" value="ECO:0007669"/>
    <property type="project" value="InterPro"/>
</dbReference>
<feature type="transmembrane region" description="Helical" evidence="1">
    <location>
        <begin position="175"/>
        <end position="196"/>
    </location>
</feature>
<comment type="caution">
    <text evidence="2">The sequence shown here is derived from an EMBL/GenBank/DDBJ whole genome shotgun (WGS) entry which is preliminary data.</text>
</comment>
<evidence type="ECO:0008006" key="4">
    <source>
        <dbReference type="Google" id="ProtNLM"/>
    </source>
</evidence>